<reference evidence="7 8" key="1">
    <citation type="submission" date="2018-05" db="EMBL/GenBank/DDBJ databases">
        <title>Genome Sequence of an Efficient Indole-Degrading Bacterium, Alcaligenes sp.YBY.</title>
        <authorList>
            <person name="Yang B."/>
        </authorList>
    </citation>
    <scope>NUCLEOTIDE SEQUENCE [LARGE SCALE GENOMIC DNA]</scope>
    <source>
        <strain evidence="7 8">YBY</strain>
    </source>
</reference>
<keyword evidence="1 5" id="KW-0479">Metal-binding</keyword>
<dbReference type="GO" id="GO:0008198">
    <property type="term" value="F:ferrous iron binding"/>
    <property type="evidence" value="ECO:0007669"/>
    <property type="project" value="TreeGrafter"/>
</dbReference>
<evidence type="ECO:0000256" key="1">
    <source>
        <dbReference type="ARBA" id="ARBA00022723"/>
    </source>
</evidence>
<feature type="binding site" evidence="5">
    <location>
        <position position="133"/>
    </location>
    <ligand>
        <name>Fe cation</name>
        <dbReference type="ChEBI" id="CHEBI:24875"/>
        <note>catalytic</note>
    </ligand>
</feature>
<evidence type="ECO:0000259" key="6">
    <source>
        <dbReference type="PROSITE" id="PS51471"/>
    </source>
</evidence>
<dbReference type="InterPro" id="IPR037151">
    <property type="entry name" value="AlkB-like_sf"/>
</dbReference>
<dbReference type="SUPFAM" id="SSF51197">
    <property type="entry name" value="Clavaminate synthase-like"/>
    <property type="match status" value="1"/>
</dbReference>
<comment type="caution">
    <text evidence="7">The sequence shown here is derived from an EMBL/GenBank/DDBJ whole genome shotgun (WGS) entry which is preliminary data.</text>
</comment>
<reference evidence="7 8" key="2">
    <citation type="submission" date="2018-05" db="EMBL/GenBank/DDBJ databases">
        <authorList>
            <person name="Lanie J.A."/>
            <person name="Ng W.-L."/>
            <person name="Kazmierczak K.M."/>
            <person name="Andrzejewski T.M."/>
            <person name="Davidsen T.M."/>
            <person name="Wayne K.J."/>
            <person name="Tettelin H."/>
            <person name="Glass J.I."/>
            <person name="Rusch D."/>
            <person name="Podicherti R."/>
            <person name="Tsui H.-C.T."/>
            <person name="Winkler M.E."/>
        </authorList>
    </citation>
    <scope>NUCLEOTIDE SEQUENCE [LARGE SCALE GENOMIC DNA]</scope>
    <source>
        <strain evidence="7 8">YBY</strain>
    </source>
</reference>
<evidence type="ECO:0000256" key="5">
    <source>
        <dbReference type="PIRSR" id="PIRSR604574-2"/>
    </source>
</evidence>
<dbReference type="PROSITE" id="PS51471">
    <property type="entry name" value="FE2OG_OXY"/>
    <property type="match status" value="1"/>
</dbReference>
<dbReference type="RefSeq" id="WP_109088385.1">
    <property type="nucleotide sequence ID" value="NZ_QEXO01000001.1"/>
</dbReference>
<comment type="cofactor">
    <cofactor evidence="5">
        <name>Fe(2+)</name>
        <dbReference type="ChEBI" id="CHEBI:29033"/>
    </cofactor>
    <text evidence="5">Binds 1 Fe(2+) ion per subunit.</text>
</comment>
<gene>
    <name evidence="7" type="ORF">DF183_03330</name>
</gene>
<dbReference type="GO" id="GO:0035516">
    <property type="term" value="F:broad specificity oxidative DNA demethylase activity"/>
    <property type="evidence" value="ECO:0007669"/>
    <property type="project" value="TreeGrafter"/>
</dbReference>
<dbReference type="EMBL" id="QEXO01000001">
    <property type="protein sequence ID" value="PWE15776.1"/>
    <property type="molecule type" value="Genomic_DNA"/>
</dbReference>
<dbReference type="GO" id="GO:0005737">
    <property type="term" value="C:cytoplasm"/>
    <property type="evidence" value="ECO:0007669"/>
    <property type="project" value="TreeGrafter"/>
</dbReference>
<proteinExistence type="predicted"/>
<name>A0A2U2BP73_ALCFA</name>
<dbReference type="GO" id="GO:0035513">
    <property type="term" value="P:oxidative RNA demethylation"/>
    <property type="evidence" value="ECO:0007669"/>
    <property type="project" value="TreeGrafter"/>
</dbReference>
<evidence type="ECO:0000256" key="4">
    <source>
        <dbReference type="ARBA" id="ARBA00023004"/>
    </source>
</evidence>
<accession>A0A2U2BP73</accession>
<dbReference type="PANTHER" id="PTHR16557">
    <property type="entry name" value="ALKYLATED DNA REPAIR PROTEIN ALKB-RELATED"/>
    <property type="match status" value="1"/>
</dbReference>
<dbReference type="Proteomes" id="UP000245216">
    <property type="component" value="Unassembled WGS sequence"/>
</dbReference>
<evidence type="ECO:0000256" key="2">
    <source>
        <dbReference type="ARBA" id="ARBA00022964"/>
    </source>
</evidence>
<protein>
    <submittedName>
        <fullName evidence="7">Alpha-ketoglutarate-dependent dioxygenase AlkB</fullName>
    </submittedName>
</protein>
<dbReference type="InterPro" id="IPR004574">
    <property type="entry name" value="Alkb"/>
</dbReference>
<keyword evidence="4 5" id="KW-0408">Iron</keyword>
<evidence type="ECO:0000313" key="7">
    <source>
        <dbReference type="EMBL" id="PWE15776.1"/>
    </source>
</evidence>
<dbReference type="PANTHER" id="PTHR16557:SF2">
    <property type="entry name" value="NUCLEIC ACID DIOXYGENASE ALKBH1"/>
    <property type="match status" value="1"/>
</dbReference>
<dbReference type="GO" id="GO:0035515">
    <property type="term" value="F:oxidative RNA demethylase activity"/>
    <property type="evidence" value="ECO:0007669"/>
    <property type="project" value="TreeGrafter"/>
</dbReference>
<dbReference type="InterPro" id="IPR005123">
    <property type="entry name" value="Oxoglu/Fe-dep_dioxygenase_dom"/>
</dbReference>
<dbReference type="AlphaFoldDB" id="A0A2U2BP73"/>
<dbReference type="InterPro" id="IPR027450">
    <property type="entry name" value="AlkB-like"/>
</dbReference>
<feature type="binding site" evidence="5">
    <location>
        <position position="135"/>
    </location>
    <ligand>
        <name>Fe cation</name>
        <dbReference type="ChEBI" id="CHEBI:24875"/>
        <note>catalytic</note>
    </ligand>
</feature>
<dbReference type="Pfam" id="PF13532">
    <property type="entry name" value="2OG-FeII_Oxy_2"/>
    <property type="match status" value="1"/>
</dbReference>
<dbReference type="Gene3D" id="2.60.120.590">
    <property type="entry name" value="Alpha-ketoglutarate-dependent dioxygenase AlkB-like"/>
    <property type="match status" value="1"/>
</dbReference>
<organism evidence="7 8">
    <name type="scientific">Alcaligenes faecalis</name>
    <dbReference type="NCBI Taxonomy" id="511"/>
    <lineage>
        <taxon>Bacteria</taxon>
        <taxon>Pseudomonadati</taxon>
        <taxon>Pseudomonadota</taxon>
        <taxon>Betaproteobacteria</taxon>
        <taxon>Burkholderiales</taxon>
        <taxon>Alcaligenaceae</taxon>
        <taxon>Alcaligenes</taxon>
    </lineage>
</organism>
<feature type="binding site" evidence="5">
    <location>
        <position position="189"/>
    </location>
    <ligand>
        <name>Fe cation</name>
        <dbReference type="ChEBI" id="CHEBI:24875"/>
        <note>catalytic</note>
    </ligand>
</feature>
<evidence type="ECO:0000256" key="3">
    <source>
        <dbReference type="ARBA" id="ARBA00023002"/>
    </source>
</evidence>
<keyword evidence="2 7" id="KW-0223">Dioxygenase</keyword>
<feature type="domain" description="Fe2OG dioxygenase" evidence="6">
    <location>
        <begin position="115"/>
        <end position="215"/>
    </location>
</feature>
<evidence type="ECO:0000313" key="8">
    <source>
        <dbReference type="Proteomes" id="UP000245216"/>
    </source>
</evidence>
<sequence length="215" mass="23784">MSTLSLFDPVPGHVLTLDTGLIALPGLALPYAAALAHAVQELVHSAPWRHMRVPSGHRMSAAQSSCGDLGWISDEHGYRYSPTDPQSGLAWPAMPVVFKDLLGRIAQESGQGPFQPDTCLINYYDEQAHMSLHQDRNERDLQHPIVSVSLGREALFLWGGAKRSDPVRTLRLRDGDVLVWWGPSRMNFHGVRRLEGPAHPLWGSGRVNLTFRKAG</sequence>
<dbReference type="STRING" id="511.UZ73_01775"/>
<keyword evidence="3" id="KW-0560">Oxidoreductase</keyword>